<dbReference type="CDD" id="cd06606">
    <property type="entry name" value="STKc_MAPKKK"/>
    <property type="match status" value="1"/>
</dbReference>
<feature type="transmembrane region" description="Helical" evidence="7">
    <location>
        <begin position="428"/>
        <end position="449"/>
    </location>
</feature>
<dbReference type="InterPro" id="IPR017441">
    <property type="entry name" value="Protein_kinase_ATP_BS"/>
</dbReference>
<dbReference type="SUPFAM" id="SSF56112">
    <property type="entry name" value="Protein kinase-like (PK-like)"/>
    <property type="match status" value="1"/>
</dbReference>
<dbReference type="InterPro" id="IPR008271">
    <property type="entry name" value="Ser/Thr_kinase_AS"/>
</dbReference>
<keyword evidence="6" id="KW-0723">Serine/threonine-protein kinase</keyword>
<dbReference type="Proteomes" id="UP000775213">
    <property type="component" value="Unassembled WGS sequence"/>
</dbReference>
<evidence type="ECO:0000256" key="7">
    <source>
        <dbReference type="SAM" id="Phobius"/>
    </source>
</evidence>
<keyword evidence="2 5" id="KW-0547">Nucleotide-binding</keyword>
<keyword evidence="10" id="KW-1185">Reference proteome</keyword>
<dbReference type="PROSITE" id="PS00108">
    <property type="entry name" value="PROTEIN_KINASE_ST"/>
    <property type="match status" value="1"/>
</dbReference>
<reference evidence="9 10" key="1">
    <citation type="journal article" date="2021" name="Hortic Res">
        <title>Chromosome-scale assembly of the Dendrobium chrysotoxum genome enhances the understanding of orchid evolution.</title>
        <authorList>
            <person name="Zhang Y."/>
            <person name="Zhang G.Q."/>
            <person name="Zhang D."/>
            <person name="Liu X.D."/>
            <person name="Xu X.Y."/>
            <person name="Sun W.H."/>
            <person name="Yu X."/>
            <person name="Zhu X."/>
            <person name="Wang Z.W."/>
            <person name="Zhao X."/>
            <person name="Zhong W.Y."/>
            <person name="Chen H."/>
            <person name="Yin W.L."/>
            <person name="Huang T."/>
            <person name="Niu S.C."/>
            <person name="Liu Z.J."/>
        </authorList>
    </citation>
    <scope>NUCLEOTIDE SEQUENCE [LARGE SCALE GENOMIC DNA]</scope>
    <source>
        <strain evidence="9">Lindl</strain>
    </source>
</reference>
<dbReference type="InterPro" id="IPR000719">
    <property type="entry name" value="Prot_kinase_dom"/>
</dbReference>
<evidence type="ECO:0000256" key="3">
    <source>
        <dbReference type="ARBA" id="ARBA00022777"/>
    </source>
</evidence>
<name>A0AAV7GDF4_DENCH</name>
<gene>
    <name evidence="9" type="ORF">IEQ34_016425</name>
</gene>
<keyword evidence="7" id="KW-1133">Transmembrane helix</keyword>
<dbReference type="InterPro" id="IPR052751">
    <property type="entry name" value="Plant_MAPKKK"/>
</dbReference>
<dbReference type="PANTHER" id="PTHR48011:SF7">
    <property type="entry name" value="F10K1.14 PROTEIN"/>
    <property type="match status" value="1"/>
</dbReference>
<dbReference type="GO" id="GO:0007165">
    <property type="term" value="P:signal transduction"/>
    <property type="evidence" value="ECO:0007669"/>
    <property type="project" value="TreeGrafter"/>
</dbReference>
<evidence type="ECO:0000313" key="10">
    <source>
        <dbReference type="Proteomes" id="UP000775213"/>
    </source>
</evidence>
<evidence type="ECO:0000259" key="8">
    <source>
        <dbReference type="PROSITE" id="PS50011"/>
    </source>
</evidence>
<dbReference type="GO" id="GO:0004674">
    <property type="term" value="F:protein serine/threonine kinase activity"/>
    <property type="evidence" value="ECO:0007669"/>
    <property type="project" value="UniProtKB-KW"/>
</dbReference>
<dbReference type="EMBL" id="JAGFBR010000015">
    <property type="protein sequence ID" value="KAH0454501.1"/>
    <property type="molecule type" value="Genomic_DNA"/>
</dbReference>
<dbReference type="PROSITE" id="PS50011">
    <property type="entry name" value="PROTEIN_KINASE_DOM"/>
    <property type="match status" value="1"/>
</dbReference>
<feature type="binding site" evidence="5">
    <location>
        <position position="95"/>
    </location>
    <ligand>
        <name>ATP</name>
        <dbReference type="ChEBI" id="CHEBI:30616"/>
    </ligand>
</feature>
<accession>A0AAV7GDF4</accession>
<comment type="caution">
    <text evidence="9">The sequence shown here is derived from an EMBL/GenBank/DDBJ whole genome shotgun (WGS) entry which is preliminary data.</text>
</comment>
<evidence type="ECO:0000256" key="5">
    <source>
        <dbReference type="PROSITE-ProRule" id="PRU10141"/>
    </source>
</evidence>
<comment type="similarity">
    <text evidence="6">Belongs to the protein kinase superfamily.</text>
</comment>
<evidence type="ECO:0000256" key="4">
    <source>
        <dbReference type="ARBA" id="ARBA00022840"/>
    </source>
</evidence>
<evidence type="ECO:0000256" key="2">
    <source>
        <dbReference type="ARBA" id="ARBA00022741"/>
    </source>
</evidence>
<keyword evidence="7" id="KW-0472">Membrane</keyword>
<protein>
    <recommendedName>
        <fullName evidence="8">Protein kinase domain-containing protein</fullName>
    </recommendedName>
</protein>
<keyword evidence="7" id="KW-0812">Transmembrane</keyword>
<dbReference type="Gene3D" id="1.10.510.10">
    <property type="entry name" value="Transferase(Phosphotransferase) domain 1"/>
    <property type="match status" value="1"/>
</dbReference>
<dbReference type="GO" id="GO:0005524">
    <property type="term" value="F:ATP binding"/>
    <property type="evidence" value="ECO:0007669"/>
    <property type="project" value="UniProtKB-UniRule"/>
</dbReference>
<keyword evidence="4 5" id="KW-0067">ATP-binding</keyword>
<evidence type="ECO:0000256" key="6">
    <source>
        <dbReference type="RuleBase" id="RU000304"/>
    </source>
</evidence>
<keyword evidence="1" id="KW-0808">Transferase</keyword>
<dbReference type="AlphaFoldDB" id="A0AAV7GDF4"/>
<dbReference type="Pfam" id="PF00069">
    <property type="entry name" value="Pkinase"/>
    <property type="match status" value="1"/>
</dbReference>
<feature type="domain" description="Protein kinase" evidence="8">
    <location>
        <begin position="66"/>
        <end position="329"/>
    </location>
</feature>
<dbReference type="PROSITE" id="PS00107">
    <property type="entry name" value="PROTEIN_KINASE_ATP"/>
    <property type="match status" value="1"/>
</dbReference>
<sequence length="471" mass="51505">MCRKQILTVACIDRLHRRCRHDELADGITHAYKESEAGRLCSQSTLFPDSAIALQLLVSSNMERRWVRGGIIGKGSFGTVSLAVDRSNGTIFAVKSIKLNSSPPRALAALENEIRLLSSLDSPHVVSYLGDDVTEEPDGLWRNLLLEYLPGGTAADLAATGKMMEADVRSCTRSIAQALQFLHTTAGVVHGDVKGRNVILGSPTGMAKLADFGTASKGLGEAARGAGTPLWMAPEVARGEAATPASDVWSLGCTVIEMLSGGRQPWEESGGIADVRDPPVQMFRIGFREVLPEFPPWLSKTGQDFLDKCIRRDPGERWTCEQLLQHSFLADSPEPSPRSVFELGKLEREFEDDEDGAAESYTENEDCAVELARERIRELGSSEVEWRKDGWEEVRSAVGRNTSGAGESNGRYRCRRVVGDVGISGANWFLGSFAALSFFLICSIQILVYDIASDFFSPLCSFLFCRSLCLL</sequence>
<keyword evidence="3" id="KW-0418">Kinase</keyword>
<evidence type="ECO:0000256" key="1">
    <source>
        <dbReference type="ARBA" id="ARBA00022679"/>
    </source>
</evidence>
<dbReference type="SMART" id="SM00220">
    <property type="entry name" value="S_TKc"/>
    <property type="match status" value="1"/>
</dbReference>
<proteinExistence type="inferred from homology"/>
<evidence type="ECO:0000313" key="9">
    <source>
        <dbReference type="EMBL" id="KAH0454501.1"/>
    </source>
</evidence>
<dbReference type="InterPro" id="IPR011009">
    <property type="entry name" value="Kinase-like_dom_sf"/>
</dbReference>
<organism evidence="9 10">
    <name type="scientific">Dendrobium chrysotoxum</name>
    <name type="common">Orchid</name>
    <dbReference type="NCBI Taxonomy" id="161865"/>
    <lineage>
        <taxon>Eukaryota</taxon>
        <taxon>Viridiplantae</taxon>
        <taxon>Streptophyta</taxon>
        <taxon>Embryophyta</taxon>
        <taxon>Tracheophyta</taxon>
        <taxon>Spermatophyta</taxon>
        <taxon>Magnoliopsida</taxon>
        <taxon>Liliopsida</taxon>
        <taxon>Asparagales</taxon>
        <taxon>Orchidaceae</taxon>
        <taxon>Epidendroideae</taxon>
        <taxon>Malaxideae</taxon>
        <taxon>Dendrobiinae</taxon>
        <taxon>Dendrobium</taxon>
    </lineage>
</organism>
<dbReference type="PANTHER" id="PTHR48011">
    <property type="entry name" value="CCR4-NOT TRANSCRIPTIONAL COMPLEX SUBUNIT CAF120-RELATED"/>
    <property type="match status" value="1"/>
</dbReference>